<dbReference type="AlphaFoldDB" id="A0A835YQN4"/>
<keyword evidence="3" id="KW-1185">Reference proteome</keyword>
<feature type="compositionally biased region" description="Low complexity" evidence="1">
    <location>
        <begin position="91"/>
        <end position="112"/>
    </location>
</feature>
<dbReference type="EMBL" id="JAFCMP010000445">
    <property type="protein sequence ID" value="KAG5179762.1"/>
    <property type="molecule type" value="Genomic_DNA"/>
</dbReference>
<gene>
    <name evidence="2" type="ORF">JKP88DRAFT_325793</name>
</gene>
<feature type="region of interest" description="Disordered" evidence="1">
    <location>
        <begin position="1"/>
        <end position="178"/>
    </location>
</feature>
<organism evidence="2 3">
    <name type="scientific">Tribonema minus</name>
    <dbReference type="NCBI Taxonomy" id="303371"/>
    <lineage>
        <taxon>Eukaryota</taxon>
        <taxon>Sar</taxon>
        <taxon>Stramenopiles</taxon>
        <taxon>Ochrophyta</taxon>
        <taxon>PX clade</taxon>
        <taxon>Xanthophyceae</taxon>
        <taxon>Tribonematales</taxon>
        <taxon>Tribonemataceae</taxon>
        <taxon>Tribonema</taxon>
    </lineage>
</organism>
<reference evidence="2" key="1">
    <citation type="submission" date="2021-02" db="EMBL/GenBank/DDBJ databases">
        <title>First Annotated Genome of the Yellow-green Alga Tribonema minus.</title>
        <authorList>
            <person name="Mahan K.M."/>
        </authorList>
    </citation>
    <scope>NUCLEOTIDE SEQUENCE</scope>
    <source>
        <strain evidence="2">UTEX B ZZ1240</strain>
    </source>
</reference>
<proteinExistence type="predicted"/>
<dbReference type="Proteomes" id="UP000664859">
    <property type="component" value="Unassembled WGS sequence"/>
</dbReference>
<evidence type="ECO:0000313" key="2">
    <source>
        <dbReference type="EMBL" id="KAG5179762.1"/>
    </source>
</evidence>
<evidence type="ECO:0000256" key="1">
    <source>
        <dbReference type="SAM" id="MobiDB-lite"/>
    </source>
</evidence>
<feature type="compositionally biased region" description="Gly residues" evidence="1">
    <location>
        <begin position="1"/>
        <end position="12"/>
    </location>
</feature>
<sequence>MASGSGGGGGSYGYATAQSGLPGQGGRAAALEQPRSPAPRGVGGGDRYGYAVERPLPPALRVNGSASGNGAGGYGYDERLAPRGGGGGGDAAPDGYRARRSPSPAALRASARGGYPRVMRSRSPPRGRPGGYVAQRRSASPARHANRGGGGGGAYGYAERQRSPPRRAAGAGSERFSSTVGRLVASPHIVAYDATLVNDSTLAADDKLAQDDASFSAIMEAALQDRLRKDRGIGRAELDMQVRDAVLNPAGPAAV</sequence>
<accession>A0A835YQN4</accession>
<protein>
    <submittedName>
        <fullName evidence="2">Uncharacterized protein</fullName>
    </submittedName>
</protein>
<evidence type="ECO:0000313" key="3">
    <source>
        <dbReference type="Proteomes" id="UP000664859"/>
    </source>
</evidence>
<name>A0A835YQN4_9STRA</name>
<comment type="caution">
    <text evidence="2">The sequence shown here is derived from an EMBL/GenBank/DDBJ whole genome shotgun (WGS) entry which is preliminary data.</text>
</comment>